<dbReference type="EMBL" id="SRPG01000004">
    <property type="protein sequence ID" value="TGN68561.1"/>
    <property type="molecule type" value="Genomic_DNA"/>
</dbReference>
<dbReference type="GO" id="GO:0006355">
    <property type="term" value="P:regulation of DNA-templated transcription"/>
    <property type="evidence" value="ECO:0007669"/>
    <property type="project" value="InterPro"/>
</dbReference>
<evidence type="ECO:0000313" key="1">
    <source>
        <dbReference type="EMBL" id="TGN68561.1"/>
    </source>
</evidence>
<dbReference type="Gene3D" id="1.10.1220.10">
    <property type="entry name" value="Met repressor-like"/>
    <property type="match status" value="1"/>
</dbReference>
<proteinExistence type="predicted"/>
<comment type="caution">
    <text evidence="1">The sequence shown here is derived from an EMBL/GenBank/DDBJ whole genome shotgun (WGS) entry which is preliminary data.</text>
</comment>
<dbReference type="Proteomes" id="UP000297972">
    <property type="component" value="Unassembled WGS sequence"/>
</dbReference>
<organism evidence="1 2">
    <name type="scientific">Paracoccus liaowanqingii</name>
    <dbReference type="NCBI Taxonomy" id="2560053"/>
    <lineage>
        <taxon>Bacteria</taxon>
        <taxon>Pseudomonadati</taxon>
        <taxon>Pseudomonadota</taxon>
        <taxon>Alphaproteobacteria</taxon>
        <taxon>Rhodobacterales</taxon>
        <taxon>Paracoccaceae</taxon>
        <taxon>Paracoccus</taxon>
    </lineage>
</organism>
<gene>
    <name evidence="1" type="ORF">E4L95_01000</name>
</gene>
<reference evidence="1 2" key="1">
    <citation type="submission" date="2019-03" db="EMBL/GenBank/DDBJ databases">
        <authorList>
            <person name="Li J."/>
        </authorList>
    </citation>
    <scope>NUCLEOTIDE SEQUENCE [LARGE SCALE GENOMIC DNA]</scope>
    <source>
        <strain evidence="1 2">3058</strain>
    </source>
</reference>
<dbReference type="RefSeq" id="WP_135815992.1">
    <property type="nucleotide sequence ID" value="NZ_SRPG01000004.1"/>
</dbReference>
<evidence type="ECO:0000313" key="2">
    <source>
        <dbReference type="Proteomes" id="UP000297972"/>
    </source>
</evidence>
<accession>A0A4Z1CTA0</accession>
<dbReference type="InterPro" id="IPR013321">
    <property type="entry name" value="Arc_rbn_hlx_hlx"/>
</dbReference>
<sequence length="71" mass="8090">MAAKTGNKEVGMTFVMPKGWHKEFKAAAVAADMNMHVLLAEAFEAWKIVTGLSSDLRELELEWAQKRKRKR</sequence>
<keyword evidence="2" id="KW-1185">Reference proteome</keyword>
<name>A0A4Z1CTA0_9RHOB</name>
<dbReference type="AlphaFoldDB" id="A0A4Z1CTA0"/>
<protein>
    <submittedName>
        <fullName evidence="1">Uncharacterized protein</fullName>
    </submittedName>
</protein>
<dbReference type="OrthoDB" id="8481957at2"/>